<dbReference type="Proteomes" id="UP000464675">
    <property type="component" value="Chromosome"/>
</dbReference>
<evidence type="ECO:0000256" key="5">
    <source>
        <dbReference type="ARBA" id="ARBA00023122"/>
    </source>
</evidence>
<accession>A0A6P1T5N7</accession>
<feature type="domain" description="CNNM transmembrane" evidence="12">
    <location>
        <begin position="1"/>
        <end position="179"/>
    </location>
</feature>
<dbReference type="GO" id="GO:0005886">
    <property type="term" value="C:plasma membrane"/>
    <property type="evidence" value="ECO:0007669"/>
    <property type="project" value="TreeGrafter"/>
</dbReference>
<dbReference type="CDD" id="cd04590">
    <property type="entry name" value="CBS_pair_CorC_HlyC_assoc"/>
    <property type="match status" value="1"/>
</dbReference>
<reference evidence="13 16" key="2">
    <citation type="submission" date="2020-08" db="EMBL/GenBank/DDBJ databases">
        <title>Genomic Encyclopedia of Type Strains, Phase IV (KMG-IV): sequencing the most valuable type-strain genomes for metagenomic binning, comparative biology and taxonomic classification.</title>
        <authorList>
            <person name="Goeker M."/>
        </authorList>
    </citation>
    <scope>NUCLEOTIDE SEQUENCE [LARGE SCALE GENOMIC DNA]</scope>
    <source>
        <strain evidence="13 16">DSM 11525</strain>
    </source>
</reference>
<dbReference type="OrthoDB" id="9797674at2"/>
<evidence type="ECO:0000256" key="4">
    <source>
        <dbReference type="ARBA" id="ARBA00022989"/>
    </source>
</evidence>
<dbReference type="PANTHER" id="PTHR22777:SF4">
    <property type="entry name" value="UPF0053 PROTEIN SLL1254"/>
    <property type="match status" value="1"/>
</dbReference>
<keyword evidence="5 7" id="KW-0129">CBS domain</keyword>
<evidence type="ECO:0000256" key="9">
    <source>
        <dbReference type="SAM" id="MobiDB-lite"/>
    </source>
</evidence>
<sequence length="417" mass="46889">MLLLIVYILIALVFSFLCSIAESVILSVTRPYVSLMEREGHKSGRLLRQLKDDINAPLAAILTLNTVAHTVGAAGAGAQAAAVFGNQYLGIASAVLTLLILVFSEIIPKTLGALYWRQLAPVTAYGLRYLVWLLKPFVWLSEQLTRGLTHGPVLTGFSREEFAVMAELGEAEGQLERHESSILHNLFFTLRDHSVREVMTPRTVVFSLPQELSIAEAYEQVENSRFSRIPVYEQDDPDLVVGFVLKQDLLLAYARGEREDSLRGLRRDLLMVPETAAIYQVFHKMLARRLQISAVVDEYGSLEGLVTLEDILETLLGEEILDEADKTPDRQELAKRLWRWRSKRYGLRVDEAAQREQAGEEPHDILREEIQRQLHEGEDSRDTAPGSVDSSGHKDSDSDRQGDKKNDSQSKRPGDKK</sequence>
<protein>
    <submittedName>
        <fullName evidence="13">CBS domain containing-hemolysin-like protein</fullName>
    </submittedName>
    <submittedName>
        <fullName evidence="14">DUF21 domain-containing protein</fullName>
    </submittedName>
</protein>
<organism evidence="13 16">
    <name type="scientific">Microbulbifer hydrolyticus</name>
    <dbReference type="NCBI Taxonomy" id="48074"/>
    <lineage>
        <taxon>Bacteria</taxon>
        <taxon>Pseudomonadati</taxon>
        <taxon>Pseudomonadota</taxon>
        <taxon>Gammaproteobacteria</taxon>
        <taxon>Cellvibrionales</taxon>
        <taxon>Microbulbiferaceae</taxon>
        <taxon>Microbulbifer</taxon>
    </lineage>
</organism>
<feature type="transmembrane region" description="Helical" evidence="10">
    <location>
        <begin position="88"/>
        <end position="107"/>
    </location>
</feature>
<dbReference type="PROSITE" id="PS51846">
    <property type="entry name" value="CNNM"/>
    <property type="match status" value="1"/>
</dbReference>
<evidence type="ECO:0000313" key="16">
    <source>
        <dbReference type="Proteomes" id="UP000563601"/>
    </source>
</evidence>
<feature type="domain" description="CBS" evidence="11">
    <location>
        <begin position="199"/>
        <end position="261"/>
    </location>
</feature>
<feature type="domain" description="CBS" evidence="11">
    <location>
        <begin position="265"/>
        <end position="323"/>
    </location>
</feature>
<keyword evidence="6 8" id="KW-0472">Membrane</keyword>
<dbReference type="SUPFAM" id="SSF54631">
    <property type="entry name" value="CBS-domain pair"/>
    <property type="match status" value="1"/>
</dbReference>
<dbReference type="AlphaFoldDB" id="A0A6P1T5N7"/>
<evidence type="ECO:0000259" key="12">
    <source>
        <dbReference type="PROSITE" id="PS51846"/>
    </source>
</evidence>
<keyword evidence="2 8" id="KW-0812">Transmembrane</keyword>
<feature type="region of interest" description="Disordered" evidence="9">
    <location>
        <begin position="351"/>
        <end position="417"/>
    </location>
</feature>
<name>A0A6P1T5N7_9GAMM</name>
<dbReference type="InterPro" id="IPR046342">
    <property type="entry name" value="CBS_dom_sf"/>
</dbReference>
<evidence type="ECO:0000256" key="6">
    <source>
        <dbReference type="ARBA" id="ARBA00023136"/>
    </source>
</evidence>
<dbReference type="Pfam" id="PF00571">
    <property type="entry name" value="CBS"/>
    <property type="match status" value="2"/>
</dbReference>
<comment type="subcellular location">
    <subcellularLocation>
        <location evidence="1">Membrane</location>
        <topology evidence="1">Multi-pass membrane protein</topology>
    </subcellularLocation>
</comment>
<feature type="transmembrane region" description="Helical" evidence="10">
    <location>
        <begin position="6"/>
        <end position="33"/>
    </location>
</feature>
<dbReference type="InterPro" id="IPR000644">
    <property type="entry name" value="CBS_dom"/>
</dbReference>
<evidence type="ECO:0000256" key="8">
    <source>
        <dbReference type="PROSITE-ProRule" id="PRU01193"/>
    </source>
</evidence>
<evidence type="ECO:0000313" key="15">
    <source>
        <dbReference type="Proteomes" id="UP000464675"/>
    </source>
</evidence>
<dbReference type="Gene3D" id="3.10.580.10">
    <property type="entry name" value="CBS-domain"/>
    <property type="match status" value="1"/>
</dbReference>
<evidence type="ECO:0000256" key="2">
    <source>
        <dbReference type="ARBA" id="ARBA00022692"/>
    </source>
</evidence>
<dbReference type="EMBL" id="CP047491">
    <property type="protein sequence ID" value="QHQ38048.1"/>
    <property type="molecule type" value="Genomic_DNA"/>
</dbReference>
<evidence type="ECO:0000259" key="11">
    <source>
        <dbReference type="PROSITE" id="PS51371"/>
    </source>
</evidence>
<dbReference type="Pfam" id="PF01595">
    <property type="entry name" value="CNNM"/>
    <property type="match status" value="1"/>
</dbReference>
<dbReference type="EMBL" id="JACHHR010000002">
    <property type="protein sequence ID" value="MBB5211177.1"/>
    <property type="molecule type" value="Genomic_DNA"/>
</dbReference>
<dbReference type="RefSeq" id="WP_161857384.1">
    <property type="nucleotide sequence ID" value="NZ_CP047491.1"/>
</dbReference>
<evidence type="ECO:0000313" key="14">
    <source>
        <dbReference type="EMBL" id="QHQ38048.1"/>
    </source>
</evidence>
<reference evidence="14 15" key="1">
    <citation type="submission" date="2020-01" db="EMBL/GenBank/DDBJ databases">
        <title>The possibility of degradation of plastic by Microbulbifer hydrolyticus IRE-31.</title>
        <authorList>
            <person name="Liu L."/>
        </authorList>
    </citation>
    <scope>NUCLEOTIDE SEQUENCE [LARGE SCALE GENOMIC DNA]</scope>
    <source>
        <strain evidence="14 15">IRE-31</strain>
    </source>
</reference>
<evidence type="ECO:0000256" key="10">
    <source>
        <dbReference type="SAM" id="Phobius"/>
    </source>
</evidence>
<keyword evidence="4 8" id="KW-1133">Transmembrane helix</keyword>
<evidence type="ECO:0000256" key="3">
    <source>
        <dbReference type="ARBA" id="ARBA00022737"/>
    </source>
</evidence>
<dbReference type="PANTHER" id="PTHR22777">
    <property type="entry name" value="HEMOLYSIN-RELATED"/>
    <property type="match status" value="1"/>
</dbReference>
<proteinExistence type="predicted"/>
<evidence type="ECO:0000313" key="13">
    <source>
        <dbReference type="EMBL" id="MBB5211177.1"/>
    </source>
</evidence>
<dbReference type="InterPro" id="IPR044751">
    <property type="entry name" value="Ion_transp-like_CBS"/>
</dbReference>
<dbReference type="InterPro" id="IPR002550">
    <property type="entry name" value="CNNM"/>
</dbReference>
<dbReference type="SMART" id="SM00116">
    <property type="entry name" value="CBS"/>
    <property type="match status" value="2"/>
</dbReference>
<feature type="compositionally biased region" description="Basic and acidic residues" evidence="9">
    <location>
        <begin position="351"/>
        <end position="382"/>
    </location>
</feature>
<gene>
    <name evidence="14" type="ORF">GTQ55_02885</name>
    <name evidence="13" type="ORF">HNQ53_001395</name>
</gene>
<feature type="compositionally biased region" description="Basic and acidic residues" evidence="9">
    <location>
        <begin position="391"/>
        <end position="417"/>
    </location>
</feature>
<keyword evidence="15" id="KW-1185">Reference proteome</keyword>
<keyword evidence="3" id="KW-0677">Repeat</keyword>
<evidence type="ECO:0000256" key="1">
    <source>
        <dbReference type="ARBA" id="ARBA00004141"/>
    </source>
</evidence>
<dbReference type="PROSITE" id="PS51371">
    <property type="entry name" value="CBS"/>
    <property type="match status" value="2"/>
</dbReference>
<dbReference type="Proteomes" id="UP000563601">
    <property type="component" value="Unassembled WGS sequence"/>
</dbReference>
<evidence type="ECO:0000256" key="7">
    <source>
        <dbReference type="PROSITE-ProRule" id="PRU00703"/>
    </source>
</evidence>